<dbReference type="GO" id="GO:0008080">
    <property type="term" value="F:N-acetyltransferase activity"/>
    <property type="evidence" value="ECO:0000318"/>
    <property type="project" value="GO_Central"/>
</dbReference>
<feature type="signal peptide" evidence="3">
    <location>
        <begin position="1"/>
        <end position="22"/>
    </location>
</feature>
<dbReference type="Gene3D" id="3.40.630.30">
    <property type="match status" value="1"/>
</dbReference>
<reference evidence="5 6" key="1">
    <citation type="journal article" date="2004" name="Science">
        <title>The genome of the diatom Thalassiosira pseudonana: ecology, evolution, and metabolism.</title>
        <authorList>
            <person name="Armbrust E.V."/>
            <person name="Berges J.A."/>
            <person name="Bowler C."/>
            <person name="Green B.R."/>
            <person name="Martinez D."/>
            <person name="Putnam N.H."/>
            <person name="Zhou S."/>
            <person name="Allen A.E."/>
            <person name="Apt K.E."/>
            <person name="Bechner M."/>
            <person name="Brzezinski M.A."/>
            <person name="Chaal B.K."/>
            <person name="Chiovitti A."/>
            <person name="Davis A.K."/>
            <person name="Demarest M.S."/>
            <person name="Detter J.C."/>
            <person name="Glavina T."/>
            <person name="Goodstein D."/>
            <person name="Hadi M.Z."/>
            <person name="Hellsten U."/>
            <person name="Hildebrand M."/>
            <person name="Jenkins B.D."/>
            <person name="Jurka J."/>
            <person name="Kapitonov V.V."/>
            <person name="Kroger N."/>
            <person name="Lau W.W."/>
            <person name="Lane T.W."/>
            <person name="Larimer F.W."/>
            <person name="Lippmeier J.C."/>
            <person name="Lucas S."/>
            <person name="Medina M."/>
            <person name="Montsant A."/>
            <person name="Obornik M."/>
            <person name="Parker M.S."/>
            <person name="Palenik B."/>
            <person name="Pazour G.J."/>
            <person name="Richardson P.M."/>
            <person name="Rynearson T.A."/>
            <person name="Saito M.A."/>
            <person name="Schwartz D.C."/>
            <person name="Thamatrakoln K."/>
            <person name="Valentin K."/>
            <person name="Vardi A."/>
            <person name="Wilkerson F.P."/>
            <person name="Rokhsar D.S."/>
        </authorList>
    </citation>
    <scope>NUCLEOTIDE SEQUENCE [LARGE SCALE GENOMIC DNA]</scope>
    <source>
        <strain evidence="5 6">CCMP1335</strain>
    </source>
</reference>
<evidence type="ECO:0000256" key="3">
    <source>
        <dbReference type="SAM" id="SignalP"/>
    </source>
</evidence>
<proteinExistence type="predicted"/>
<organism evidence="5 6">
    <name type="scientific">Thalassiosira pseudonana</name>
    <name type="common">Marine diatom</name>
    <name type="synonym">Cyclotella nana</name>
    <dbReference type="NCBI Taxonomy" id="35128"/>
    <lineage>
        <taxon>Eukaryota</taxon>
        <taxon>Sar</taxon>
        <taxon>Stramenopiles</taxon>
        <taxon>Ochrophyta</taxon>
        <taxon>Bacillariophyta</taxon>
        <taxon>Coscinodiscophyceae</taxon>
        <taxon>Thalassiosirophycidae</taxon>
        <taxon>Thalassiosirales</taxon>
        <taxon>Thalassiosiraceae</taxon>
        <taxon>Thalassiosira</taxon>
    </lineage>
</organism>
<dbReference type="PROSITE" id="PS51186">
    <property type="entry name" value="GNAT"/>
    <property type="match status" value="1"/>
</dbReference>
<dbReference type="RefSeq" id="XP_002287873.1">
    <property type="nucleotide sequence ID" value="XM_002287837.1"/>
</dbReference>
<dbReference type="GO" id="GO:0007064">
    <property type="term" value="P:mitotic sister chromatid cohesion"/>
    <property type="evidence" value="ECO:0000318"/>
    <property type="project" value="GO_Central"/>
</dbReference>
<dbReference type="GeneID" id="7444683"/>
<evidence type="ECO:0000256" key="1">
    <source>
        <dbReference type="ARBA" id="ARBA00022679"/>
    </source>
</evidence>
<keyword evidence="2" id="KW-0012">Acyltransferase</keyword>
<evidence type="ECO:0000313" key="5">
    <source>
        <dbReference type="EMBL" id="EED95316.1"/>
    </source>
</evidence>
<reference evidence="5 6" key="2">
    <citation type="journal article" date="2008" name="Nature">
        <title>The Phaeodactylum genome reveals the evolutionary history of diatom genomes.</title>
        <authorList>
            <person name="Bowler C."/>
            <person name="Allen A.E."/>
            <person name="Badger J.H."/>
            <person name="Grimwood J."/>
            <person name="Jabbari K."/>
            <person name="Kuo A."/>
            <person name="Maheswari U."/>
            <person name="Martens C."/>
            <person name="Maumus F."/>
            <person name="Otillar R.P."/>
            <person name="Rayko E."/>
            <person name="Salamov A."/>
            <person name="Vandepoele K."/>
            <person name="Beszteri B."/>
            <person name="Gruber A."/>
            <person name="Heijde M."/>
            <person name="Katinka M."/>
            <person name="Mock T."/>
            <person name="Valentin K."/>
            <person name="Verret F."/>
            <person name="Berges J.A."/>
            <person name="Brownlee C."/>
            <person name="Cadoret J.P."/>
            <person name="Chiovitti A."/>
            <person name="Choi C.J."/>
            <person name="Coesel S."/>
            <person name="De Martino A."/>
            <person name="Detter J.C."/>
            <person name="Durkin C."/>
            <person name="Falciatore A."/>
            <person name="Fournet J."/>
            <person name="Haruta M."/>
            <person name="Huysman M.J."/>
            <person name="Jenkins B.D."/>
            <person name="Jiroutova K."/>
            <person name="Jorgensen R.E."/>
            <person name="Joubert Y."/>
            <person name="Kaplan A."/>
            <person name="Kroger N."/>
            <person name="Kroth P.G."/>
            <person name="La Roche J."/>
            <person name="Lindquist E."/>
            <person name="Lommer M."/>
            <person name="Martin-Jezequel V."/>
            <person name="Lopez P.J."/>
            <person name="Lucas S."/>
            <person name="Mangogna M."/>
            <person name="McGinnis K."/>
            <person name="Medlin L.K."/>
            <person name="Montsant A."/>
            <person name="Oudot-Le Secq M.P."/>
            <person name="Napoli C."/>
            <person name="Obornik M."/>
            <person name="Parker M.S."/>
            <person name="Petit J.L."/>
            <person name="Porcel B.M."/>
            <person name="Poulsen N."/>
            <person name="Robison M."/>
            <person name="Rychlewski L."/>
            <person name="Rynearson T.A."/>
            <person name="Schmutz J."/>
            <person name="Shapiro H."/>
            <person name="Siaut M."/>
            <person name="Stanley M."/>
            <person name="Sussman M.R."/>
            <person name="Taylor A.R."/>
            <person name="Vardi A."/>
            <person name="von Dassow P."/>
            <person name="Vyverman W."/>
            <person name="Willis A."/>
            <person name="Wyrwicz L.S."/>
            <person name="Rokhsar D.S."/>
            <person name="Weissenbach J."/>
            <person name="Armbrust E.V."/>
            <person name="Green B.R."/>
            <person name="Van de Peer Y."/>
            <person name="Grigoriev I.V."/>
        </authorList>
    </citation>
    <scope>NUCLEOTIDE SEQUENCE [LARGE SCALE GENOMIC DNA]</scope>
    <source>
        <strain evidence="5 6">CCMP1335</strain>
    </source>
</reference>
<gene>
    <name evidence="5" type="ORF">THAPSDRAFT_2540</name>
</gene>
<accession>B8BUN3</accession>
<keyword evidence="3" id="KW-0732">Signal</keyword>
<feature type="domain" description="N-acetyltransferase" evidence="4">
    <location>
        <begin position="174"/>
        <end position="327"/>
    </location>
</feature>
<dbReference type="HOGENOM" id="CLU_770505_0_0_1"/>
<dbReference type="InParanoid" id="B8BUN3"/>
<evidence type="ECO:0000256" key="2">
    <source>
        <dbReference type="ARBA" id="ARBA00023315"/>
    </source>
</evidence>
<dbReference type="PANTHER" id="PTHR42919:SF8">
    <property type="entry name" value="N-ALPHA-ACETYLTRANSFERASE 50"/>
    <property type="match status" value="1"/>
</dbReference>
<dbReference type="PaxDb" id="35128-Thaps2540"/>
<evidence type="ECO:0000313" key="6">
    <source>
        <dbReference type="Proteomes" id="UP000001449"/>
    </source>
</evidence>
<dbReference type="EMBL" id="CM000639">
    <property type="protein sequence ID" value="EED95316.1"/>
    <property type="molecule type" value="Genomic_DNA"/>
</dbReference>
<dbReference type="InterPro" id="IPR000182">
    <property type="entry name" value="GNAT_dom"/>
</dbReference>
<dbReference type="KEGG" id="tps:THAPSDRAFT_2540"/>
<sequence length="360" mass="40682">MGVLRCVWVAAVVVFTSPLAEAFACCASTSHRFFASFADGYFNRRSRTSASLSAVQNTQLFESLQSPWNKNEANNNPPLPIPSSDNRVPFIIERIGRGTESELKEISRLCIDVFFNKQENVEGLASNKQVAPWKSVQLAYLRTYQYGDLMARNAFKQNEQVDLIVARRVYPIKQQTDKMKMVDASQIYNLGQTSAKRNAQQFAAGEIIGYAEVSEKIFGLGGKFETRSSEEKLRPYLSNLSVVEYARQSGVGSKLLDACEEAVLNWNATYSEIVLQVEEDNTSAIKFYKRRGWEFVFADPTCRRYDTSGLFLKETRITKYAMLKRLDLGGEDNGSKRKEDASDFGSSLIKKLRGSWFVSR</sequence>
<keyword evidence="6" id="KW-1185">Reference proteome</keyword>
<dbReference type="InterPro" id="IPR051556">
    <property type="entry name" value="N-term/lysine_N-AcTrnsfr"/>
</dbReference>
<dbReference type="OMA" id="FACCAST"/>
<dbReference type="eggNOG" id="ENOG502SBET">
    <property type="taxonomic scope" value="Eukaryota"/>
</dbReference>
<dbReference type="CDD" id="cd04301">
    <property type="entry name" value="NAT_SF"/>
    <property type="match status" value="1"/>
</dbReference>
<dbReference type="GO" id="GO:0031415">
    <property type="term" value="C:NatA complex"/>
    <property type="evidence" value="ECO:0000318"/>
    <property type="project" value="GO_Central"/>
</dbReference>
<keyword evidence="1" id="KW-0808">Transferase</keyword>
<dbReference type="InterPro" id="IPR016181">
    <property type="entry name" value="Acyl_CoA_acyltransferase"/>
</dbReference>
<name>B8BUN3_THAPS</name>
<feature type="chain" id="PRO_5002868664" description="N-acetyltransferase domain-containing protein" evidence="3">
    <location>
        <begin position="23"/>
        <end position="360"/>
    </location>
</feature>
<dbReference type="Proteomes" id="UP000001449">
    <property type="component" value="Chromosome 2"/>
</dbReference>
<evidence type="ECO:0000259" key="4">
    <source>
        <dbReference type="PROSITE" id="PS51186"/>
    </source>
</evidence>
<dbReference type="Pfam" id="PF00583">
    <property type="entry name" value="Acetyltransf_1"/>
    <property type="match status" value="1"/>
</dbReference>
<dbReference type="SUPFAM" id="SSF55729">
    <property type="entry name" value="Acyl-CoA N-acyltransferases (Nat)"/>
    <property type="match status" value="1"/>
</dbReference>
<protein>
    <recommendedName>
        <fullName evidence="4">N-acetyltransferase domain-containing protein</fullName>
    </recommendedName>
</protein>
<dbReference type="PANTHER" id="PTHR42919">
    <property type="entry name" value="N-ALPHA-ACETYLTRANSFERASE"/>
    <property type="match status" value="1"/>
</dbReference>
<dbReference type="AlphaFoldDB" id="B8BUN3"/>